<dbReference type="Proteomes" id="UP000015105">
    <property type="component" value="Chromosome 6D"/>
</dbReference>
<dbReference type="PANTHER" id="PTHR46412:SF4">
    <property type="entry name" value="OS02G0726700 PROTEIN"/>
    <property type="match status" value="1"/>
</dbReference>
<dbReference type="InterPro" id="IPR011598">
    <property type="entry name" value="bHLH_dom"/>
</dbReference>
<dbReference type="PANTHER" id="PTHR46412">
    <property type="entry name" value="BES1-INTERACTING MYC-LIKE PROTEIN"/>
    <property type="match status" value="1"/>
</dbReference>
<dbReference type="PROSITE" id="PS50888">
    <property type="entry name" value="BHLH"/>
    <property type="match status" value="1"/>
</dbReference>
<feature type="compositionally biased region" description="Low complexity" evidence="4">
    <location>
        <begin position="13"/>
        <end position="25"/>
    </location>
</feature>
<dbReference type="GO" id="GO:0006351">
    <property type="term" value="P:DNA-templated transcription"/>
    <property type="evidence" value="ECO:0007669"/>
    <property type="project" value="InterPro"/>
</dbReference>
<feature type="compositionally biased region" description="Gly residues" evidence="4">
    <location>
        <begin position="81"/>
        <end position="91"/>
    </location>
</feature>
<evidence type="ECO:0000259" key="5">
    <source>
        <dbReference type="PROSITE" id="PS50888"/>
    </source>
</evidence>
<evidence type="ECO:0000313" key="6">
    <source>
        <dbReference type="EnsemblPlants" id="AET6Gv20729700.4"/>
    </source>
</evidence>
<reference evidence="6" key="4">
    <citation type="submission" date="2019-03" db="UniProtKB">
        <authorList>
            <consortium name="EnsemblPlants"/>
        </authorList>
    </citation>
    <scope>IDENTIFICATION</scope>
</reference>
<dbReference type="SUPFAM" id="SSF47459">
    <property type="entry name" value="HLH, helix-loop-helix DNA-binding domain"/>
    <property type="match status" value="1"/>
</dbReference>
<dbReference type="Gene3D" id="4.10.280.10">
    <property type="entry name" value="Helix-loop-helix DNA-binding domain"/>
    <property type="match status" value="1"/>
</dbReference>
<dbReference type="GO" id="GO:0046983">
    <property type="term" value="F:protein dimerization activity"/>
    <property type="evidence" value="ECO:0007669"/>
    <property type="project" value="InterPro"/>
</dbReference>
<reference evidence="7" key="2">
    <citation type="journal article" date="2017" name="Nat. Plants">
        <title>The Aegilops tauschii genome reveals multiple impacts of transposons.</title>
        <authorList>
            <person name="Zhao G."/>
            <person name="Zou C."/>
            <person name="Li K."/>
            <person name="Wang K."/>
            <person name="Li T."/>
            <person name="Gao L."/>
            <person name="Zhang X."/>
            <person name="Wang H."/>
            <person name="Yang Z."/>
            <person name="Liu X."/>
            <person name="Jiang W."/>
            <person name="Mao L."/>
            <person name="Kong X."/>
            <person name="Jiao Y."/>
            <person name="Jia J."/>
        </authorList>
    </citation>
    <scope>NUCLEOTIDE SEQUENCE [LARGE SCALE GENOMIC DNA]</scope>
    <source>
        <strain evidence="7">cv. AL8/78</strain>
    </source>
</reference>
<evidence type="ECO:0000256" key="4">
    <source>
        <dbReference type="SAM" id="MobiDB-lite"/>
    </source>
</evidence>
<feature type="compositionally biased region" description="Polar residues" evidence="4">
    <location>
        <begin position="61"/>
        <end position="74"/>
    </location>
</feature>
<dbReference type="Gramene" id="AET6Gv20729700.4">
    <property type="protein sequence ID" value="AET6Gv20729700.4"/>
    <property type="gene ID" value="AET6Gv20729700"/>
</dbReference>
<dbReference type="GO" id="GO:0003700">
    <property type="term" value="F:DNA-binding transcription factor activity"/>
    <property type="evidence" value="ECO:0007669"/>
    <property type="project" value="InterPro"/>
</dbReference>
<reference evidence="6" key="5">
    <citation type="journal article" date="2021" name="G3 (Bethesda)">
        <title>Aegilops tauschii genome assembly Aet v5.0 features greater sequence contiguity and improved annotation.</title>
        <authorList>
            <person name="Wang L."/>
            <person name="Zhu T."/>
            <person name="Rodriguez J.C."/>
            <person name="Deal K.R."/>
            <person name="Dubcovsky J."/>
            <person name="McGuire P.E."/>
            <person name="Lux T."/>
            <person name="Spannagl M."/>
            <person name="Mayer K.F.X."/>
            <person name="Baldrich P."/>
            <person name="Meyers B.C."/>
            <person name="Huo N."/>
            <person name="Gu Y.Q."/>
            <person name="Zhou H."/>
            <person name="Devos K.M."/>
            <person name="Bennetzen J.L."/>
            <person name="Unver T."/>
            <person name="Budak H."/>
            <person name="Gulick P.J."/>
            <person name="Galiba G."/>
            <person name="Kalapos B."/>
            <person name="Nelson D.R."/>
            <person name="Li P."/>
            <person name="You F.M."/>
            <person name="Luo M.C."/>
            <person name="Dvorak J."/>
        </authorList>
    </citation>
    <scope>NUCLEOTIDE SEQUENCE [LARGE SCALE GENOMIC DNA]</scope>
    <source>
        <strain evidence="6">cv. AL8/78</strain>
    </source>
</reference>
<evidence type="ECO:0000313" key="7">
    <source>
        <dbReference type="Proteomes" id="UP000015105"/>
    </source>
</evidence>
<protein>
    <recommendedName>
        <fullName evidence="5">BHLH domain-containing protein</fullName>
    </recommendedName>
</protein>
<organism evidence="6 7">
    <name type="scientific">Aegilops tauschii subsp. strangulata</name>
    <name type="common">Goatgrass</name>
    <dbReference type="NCBI Taxonomy" id="200361"/>
    <lineage>
        <taxon>Eukaryota</taxon>
        <taxon>Viridiplantae</taxon>
        <taxon>Streptophyta</taxon>
        <taxon>Embryophyta</taxon>
        <taxon>Tracheophyta</taxon>
        <taxon>Spermatophyta</taxon>
        <taxon>Magnoliopsida</taxon>
        <taxon>Liliopsida</taxon>
        <taxon>Poales</taxon>
        <taxon>Poaceae</taxon>
        <taxon>BOP clade</taxon>
        <taxon>Pooideae</taxon>
        <taxon>Triticodae</taxon>
        <taxon>Triticeae</taxon>
        <taxon>Triticinae</taxon>
        <taxon>Aegilops</taxon>
    </lineage>
</organism>
<keyword evidence="7" id="KW-1185">Reference proteome</keyword>
<keyword evidence="2" id="KW-0805">Transcription regulation</keyword>
<feature type="compositionally biased region" description="Basic and acidic residues" evidence="4">
    <location>
        <begin position="169"/>
        <end position="181"/>
    </location>
</feature>
<feature type="domain" description="BHLH" evidence="5">
    <location>
        <begin position="194"/>
        <end position="244"/>
    </location>
</feature>
<name>A0A453PH07_AEGTS</name>
<feature type="compositionally biased region" description="Basic and acidic residues" evidence="4">
    <location>
        <begin position="200"/>
        <end position="210"/>
    </location>
</feature>
<feature type="region of interest" description="Disordered" evidence="4">
    <location>
        <begin position="154"/>
        <end position="210"/>
    </location>
</feature>
<comment type="similarity">
    <text evidence="1">Belongs to the bHLH protein family.</text>
</comment>
<feature type="compositionally biased region" description="Low complexity" evidence="4">
    <location>
        <begin position="182"/>
        <end position="195"/>
    </location>
</feature>
<feature type="compositionally biased region" description="Polar residues" evidence="4">
    <location>
        <begin position="1"/>
        <end position="12"/>
    </location>
</feature>
<evidence type="ECO:0000256" key="1">
    <source>
        <dbReference type="ARBA" id="ARBA00005510"/>
    </source>
</evidence>
<feature type="region of interest" description="Disordered" evidence="4">
    <location>
        <begin position="1"/>
        <end position="95"/>
    </location>
</feature>
<dbReference type="AlphaFoldDB" id="A0A453PH07"/>
<reference evidence="6" key="3">
    <citation type="journal article" date="2017" name="Nature">
        <title>Genome sequence of the progenitor of the wheat D genome Aegilops tauschii.</title>
        <authorList>
            <person name="Luo M.C."/>
            <person name="Gu Y.Q."/>
            <person name="Puiu D."/>
            <person name="Wang H."/>
            <person name="Twardziok S.O."/>
            <person name="Deal K.R."/>
            <person name="Huo N."/>
            <person name="Zhu T."/>
            <person name="Wang L."/>
            <person name="Wang Y."/>
            <person name="McGuire P.E."/>
            <person name="Liu S."/>
            <person name="Long H."/>
            <person name="Ramasamy R.K."/>
            <person name="Rodriguez J.C."/>
            <person name="Van S.L."/>
            <person name="Yuan L."/>
            <person name="Wang Z."/>
            <person name="Xia Z."/>
            <person name="Xiao L."/>
            <person name="Anderson O.D."/>
            <person name="Ouyang S."/>
            <person name="Liang Y."/>
            <person name="Zimin A.V."/>
            <person name="Pertea G."/>
            <person name="Qi P."/>
            <person name="Bennetzen J.L."/>
            <person name="Dai X."/>
            <person name="Dawson M.W."/>
            <person name="Muller H.G."/>
            <person name="Kugler K."/>
            <person name="Rivarola-Duarte L."/>
            <person name="Spannagl M."/>
            <person name="Mayer K.F.X."/>
            <person name="Lu F.H."/>
            <person name="Bevan M.W."/>
            <person name="Leroy P."/>
            <person name="Li P."/>
            <person name="You F.M."/>
            <person name="Sun Q."/>
            <person name="Liu Z."/>
            <person name="Lyons E."/>
            <person name="Wicker T."/>
            <person name="Salzberg S.L."/>
            <person name="Devos K.M."/>
            <person name="Dvorak J."/>
        </authorList>
    </citation>
    <scope>NUCLEOTIDE SEQUENCE [LARGE SCALE GENOMIC DNA]</scope>
    <source>
        <strain evidence="6">cv. AL8/78</strain>
    </source>
</reference>
<accession>A0A453PH07</accession>
<feature type="region of interest" description="Disordered" evidence="4">
    <location>
        <begin position="119"/>
        <end position="140"/>
    </location>
</feature>
<keyword evidence="3" id="KW-0804">Transcription</keyword>
<dbReference type="EnsemblPlants" id="AET6Gv20729700.4">
    <property type="protein sequence ID" value="AET6Gv20729700.4"/>
    <property type="gene ID" value="AET6Gv20729700"/>
</dbReference>
<dbReference type="InterPro" id="IPR036638">
    <property type="entry name" value="HLH_DNA-bd_sf"/>
</dbReference>
<dbReference type="InterPro" id="IPR044295">
    <property type="entry name" value="BIM1/2/3"/>
</dbReference>
<evidence type="ECO:0000256" key="3">
    <source>
        <dbReference type="ARBA" id="ARBA00023163"/>
    </source>
</evidence>
<reference evidence="7" key="1">
    <citation type="journal article" date="2014" name="Science">
        <title>Ancient hybridizations among the ancestral genomes of bread wheat.</title>
        <authorList>
            <consortium name="International Wheat Genome Sequencing Consortium,"/>
            <person name="Marcussen T."/>
            <person name="Sandve S.R."/>
            <person name="Heier L."/>
            <person name="Spannagl M."/>
            <person name="Pfeifer M."/>
            <person name="Jakobsen K.S."/>
            <person name="Wulff B.B."/>
            <person name="Steuernagel B."/>
            <person name="Mayer K.F."/>
            <person name="Olsen O.A."/>
        </authorList>
    </citation>
    <scope>NUCLEOTIDE SEQUENCE [LARGE SCALE GENOMIC DNA]</scope>
    <source>
        <strain evidence="7">cv. AL8/78</strain>
    </source>
</reference>
<dbReference type="Pfam" id="PF00010">
    <property type="entry name" value="HLH"/>
    <property type="match status" value="1"/>
</dbReference>
<sequence length="266" mass="27987">TGLVQSSSQQQDPATVIPAAAAATAGGPDRSPEPPAVPAMELFQGEEPAHDFLSLRAGGSSAFQHRQRSGQQAMKSLESANGGGTAGGAGDGAASSAAGLGQHVLPGGVGTFSIRQLPDAQPREEAGTGREPSVSVSHGSRMEIAHEARSGIMVHSAPPTPTMWQDSSTDNKRSRGSRAEGRSSGSSADQDPSSPRSKHSATEQRRRTKINDRLDILRDLLPNCDQKRDKASFLLEVHTTSCKFGTAVSRLYLQILTTWNIFITGH</sequence>
<evidence type="ECO:0000256" key="2">
    <source>
        <dbReference type="ARBA" id="ARBA00023015"/>
    </source>
</evidence>
<proteinExistence type="inferred from homology"/>